<dbReference type="Gene3D" id="1.10.10.10">
    <property type="entry name" value="Winged helix-like DNA-binding domain superfamily/Winged helix DNA-binding domain"/>
    <property type="match status" value="1"/>
</dbReference>
<dbReference type="Pfam" id="PF00538">
    <property type="entry name" value="Linker_histone"/>
    <property type="match status" value="1"/>
</dbReference>
<organism evidence="9">
    <name type="scientific">Daucus carota subsp. sativus</name>
    <name type="common">Carrot</name>
    <dbReference type="NCBI Taxonomy" id="79200"/>
    <lineage>
        <taxon>Eukaryota</taxon>
        <taxon>Viridiplantae</taxon>
        <taxon>Streptophyta</taxon>
        <taxon>Embryophyta</taxon>
        <taxon>Tracheophyta</taxon>
        <taxon>Spermatophyta</taxon>
        <taxon>Magnoliopsida</taxon>
        <taxon>eudicotyledons</taxon>
        <taxon>Gunneridae</taxon>
        <taxon>Pentapetalae</taxon>
        <taxon>asterids</taxon>
        <taxon>campanulids</taxon>
        <taxon>Apiales</taxon>
        <taxon>Apiaceae</taxon>
        <taxon>Apioideae</taxon>
        <taxon>Scandiceae</taxon>
        <taxon>Daucinae</taxon>
        <taxon>Daucus</taxon>
        <taxon>Daucus sect. Daucus</taxon>
    </lineage>
</organism>
<dbReference type="Proteomes" id="UP000077755">
    <property type="component" value="Chromosome 6"/>
</dbReference>
<dbReference type="GO" id="GO:0045910">
    <property type="term" value="P:negative regulation of DNA recombination"/>
    <property type="evidence" value="ECO:0007669"/>
    <property type="project" value="TreeGrafter"/>
</dbReference>
<evidence type="ECO:0000313" key="10">
    <source>
        <dbReference type="EMBL" id="WOH05347.1"/>
    </source>
</evidence>
<evidence type="ECO:0000256" key="6">
    <source>
        <dbReference type="RuleBase" id="RU003894"/>
    </source>
</evidence>
<dbReference type="CDD" id="cd00073">
    <property type="entry name" value="H15"/>
    <property type="match status" value="1"/>
</dbReference>
<dbReference type="SUPFAM" id="SSF46785">
    <property type="entry name" value="Winged helix' DNA-binding domain"/>
    <property type="match status" value="1"/>
</dbReference>
<reference evidence="10" key="2">
    <citation type="submission" date="2022-03" db="EMBL/GenBank/DDBJ databases">
        <title>Draft title - Genomic analysis of global carrot germplasm unveils the trajectory of domestication and the origin of high carotenoid orange carrot.</title>
        <authorList>
            <person name="Iorizzo M."/>
            <person name="Ellison S."/>
            <person name="Senalik D."/>
            <person name="Macko-Podgorni A."/>
            <person name="Grzebelus D."/>
            <person name="Bostan H."/>
            <person name="Rolling W."/>
            <person name="Curaba J."/>
            <person name="Simon P."/>
        </authorList>
    </citation>
    <scope>NUCLEOTIDE SEQUENCE</scope>
    <source>
        <tissue evidence="10">Leaf</tissue>
    </source>
</reference>
<dbReference type="GO" id="GO:0003690">
    <property type="term" value="F:double-stranded DNA binding"/>
    <property type="evidence" value="ECO:0007669"/>
    <property type="project" value="TreeGrafter"/>
</dbReference>
<evidence type="ECO:0000313" key="9">
    <source>
        <dbReference type="EMBL" id="KZM91140.1"/>
    </source>
</evidence>
<dbReference type="OrthoDB" id="1110759at2759"/>
<protein>
    <recommendedName>
        <fullName evidence="8">H15 domain-containing protein</fullName>
    </recommendedName>
</protein>
<dbReference type="EMBL" id="LNRQ01000006">
    <property type="protein sequence ID" value="KZM91140.1"/>
    <property type="molecule type" value="Genomic_DNA"/>
</dbReference>
<comment type="similarity">
    <text evidence="6">Belongs to the histone H1/H5 family.</text>
</comment>
<keyword evidence="5 6" id="KW-0539">Nucleus</keyword>
<keyword evidence="3 6" id="KW-0158">Chromosome</keyword>
<feature type="region of interest" description="Disordered" evidence="7">
    <location>
        <begin position="1"/>
        <end position="48"/>
    </location>
</feature>
<evidence type="ECO:0000256" key="7">
    <source>
        <dbReference type="SAM" id="MobiDB-lite"/>
    </source>
</evidence>
<dbReference type="Gramene" id="KZM91140">
    <property type="protein sequence ID" value="KZM91140"/>
    <property type="gene ID" value="DCAR_021495"/>
</dbReference>
<sequence>MSTTVEASKAAAEPPKTVVSEKKRSKPAAKPVKEKKAKVSKPKSAKTASHPTYFEMIKEAISALKERAGSSPYAIAKYMEDKHKAVLPANFRKILGLQLKNSATKGKLIKVKASYKLSDSTKTNAPKPVVAKKKVEKAKKPVAAKAKPVKKTKAVASPAVKKTKKRAAPPAKAKAKQPKSIKSPVKKAKKA</sequence>
<dbReference type="InterPro" id="IPR005818">
    <property type="entry name" value="Histone_H1/H5_H15"/>
</dbReference>
<name>A0A161ZW01_DAUCS</name>
<dbReference type="PANTHER" id="PTHR11467:SF36">
    <property type="entry name" value="HISTONE 24-RELATED"/>
    <property type="match status" value="1"/>
</dbReference>
<keyword evidence="11" id="KW-1185">Reference proteome</keyword>
<evidence type="ECO:0000256" key="5">
    <source>
        <dbReference type="ARBA" id="ARBA00023242"/>
    </source>
</evidence>
<dbReference type="PROSITE" id="PS51504">
    <property type="entry name" value="H15"/>
    <property type="match status" value="1"/>
</dbReference>
<feature type="domain" description="H15" evidence="8">
    <location>
        <begin position="49"/>
        <end position="119"/>
    </location>
</feature>
<dbReference type="InterPro" id="IPR036390">
    <property type="entry name" value="WH_DNA-bd_sf"/>
</dbReference>
<dbReference type="GO" id="GO:0030261">
    <property type="term" value="P:chromosome condensation"/>
    <property type="evidence" value="ECO:0007669"/>
    <property type="project" value="TreeGrafter"/>
</dbReference>
<dbReference type="GO" id="GO:0000786">
    <property type="term" value="C:nucleosome"/>
    <property type="evidence" value="ECO:0007669"/>
    <property type="project" value="InterPro"/>
</dbReference>
<dbReference type="AlphaFoldDB" id="A0A161ZW01"/>
<dbReference type="OMA" id="TARPPYF"/>
<evidence type="ECO:0000256" key="3">
    <source>
        <dbReference type="ARBA" id="ARBA00022454"/>
    </source>
</evidence>
<feature type="compositionally biased region" description="Basic residues" evidence="7">
    <location>
        <begin position="161"/>
        <end position="191"/>
    </location>
</feature>
<evidence type="ECO:0000259" key="8">
    <source>
        <dbReference type="PROSITE" id="PS51504"/>
    </source>
</evidence>
<reference evidence="9" key="1">
    <citation type="journal article" date="2016" name="Nat. Genet.">
        <title>A high-quality carrot genome assembly provides new insights into carotenoid accumulation and asterid genome evolution.</title>
        <authorList>
            <person name="Iorizzo M."/>
            <person name="Ellison S."/>
            <person name="Senalik D."/>
            <person name="Zeng P."/>
            <person name="Satapoomin P."/>
            <person name="Huang J."/>
            <person name="Bowman M."/>
            <person name="Iovene M."/>
            <person name="Sanseverino W."/>
            <person name="Cavagnaro P."/>
            <person name="Yildiz M."/>
            <person name="Macko-Podgorni A."/>
            <person name="Moranska E."/>
            <person name="Grzebelus E."/>
            <person name="Grzebelus D."/>
            <person name="Ashrafi H."/>
            <person name="Zheng Z."/>
            <person name="Cheng S."/>
            <person name="Spooner D."/>
            <person name="Van Deynze A."/>
            <person name="Simon P."/>
        </authorList>
    </citation>
    <scope>NUCLEOTIDE SEQUENCE [LARGE SCALE GENOMIC DNA]</scope>
    <source>
        <tissue evidence="9">Leaf</tissue>
    </source>
</reference>
<dbReference type="GO" id="GO:0030527">
    <property type="term" value="F:structural constituent of chromatin"/>
    <property type="evidence" value="ECO:0007669"/>
    <property type="project" value="InterPro"/>
</dbReference>
<accession>A0A161ZW01</accession>
<dbReference type="EMBL" id="CP093348">
    <property type="protein sequence ID" value="WOH05347.1"/>
    <property type="molecule type" value="Genomic_DNA"/>
</dbReference>
<feature type="compositionally biased region" description="Basic residues" evidence="7">
    <location>
        <begin position="130"/>
        <end position="153"/>
    </location>
</feature>
<evidence type="ECO:0000313" key="11">
    <source>
        <dbReference type="Proteomes" id="UP000077755"/>
    </source>
</evidence>
<dbReference type="GO" id="GO:0031492">
    <property type="term" value="F:nucleosomal DNA binding"/>
    <property type="evidence" value="ECO:0007669"/>
    <property type="project" value="TreeGrafter"/>
</dbReference>
<comment type="subcellular location">
    <subcellularLocation>
        <location evidence="2">Chromosome</location>
    </subcellularLocation>
    <subcellularLocation>
        <location evidence="1 6">Nucleus</location>
    </subcellularLocation>
</comment>
<dbReference type="InterPro" id="IPR036388">
    <property type="entry name" value="WH-like_DNA-bd_sf"/>
</dbReference>
<gene>
    <name evidence="9" type="ORF">DCAR_021495</name>
    <name evidence="10" type="ORF">DCAR_0624763</name>
</gene>
<dbReference type="PRINTS" id="PR00624">
    <property type="entry name" value="HISTONEH5"/>
</dbReference>
<feature type="region of interest" description="Disordered" evidence="7">
    <location>
        <begin position="117"/>
        <end position="191"/>
    </location>
</feature>
<evidence type="ECO:0000256" key="4">
    <source>
        <dbReference type="ARBA" id="ARBA00023125"/>
    </source>
</evidence>
<dbReference type="SMART" id="SM00526">
    <property type="entry name" value="H15"/>
    <property type="match status" value="1"/>
</dbReference>
<dbReference type="PANTHER" id="PTHR11467">
    <property type="entry name" value="HISTONE H1"/>
    <property type="match status" value="1"/>
</dbReference>
<dbReference type="GO" id="GO:0006334">
    <property type="term" value="P:nucleosome assembly"/>
    <property type="evidence" value="ECO:0007669"/>
    <property type="project" value="InterPro"/>
</dbReference>
<proteinExistence type="inferred from homology"/>
<keyword evidence="4 6" id="KW-0238">DNA-binding</keyword>
<dbReference type="STRING" id="79200.A0A161ZW01"/>
<dbReference type="GO" id="GO:0005634">
    <property type="term" value="C:nucleus"/>
    <property type="evidence" value="ECO:0007669"/>
    <property type="project" value="UniProtKB-SubCell"/>
</dbReference>
<evidence type="ECO:0000256" key="1">
    <source>
        <dbReference type="ARBA" id="ARBA00004123"/>
    </source>
</evidence>
<evidence type="ECO:0000256" key="2">
    <source>
        <dbReference type="ARBA" id="ARBA00004286"/>
    </source>
</evidence>
<dbReference type="InterPro" id="IPR005819">
    <property type="entry name" value="H1/H5"/>
</dbReference>
<dbReference type="KEGG" id="dcr:108224825"/>
<feature type="compositionally biased region" description="Basic residues" evidence="7">
    <location>
        <begin position="23"/>
        <end position="44"/>
    </location>
</feature>